<evidence type="ECO:0008006" key="10">
    <source>
        <dbReference type="Google" id="ProtNLM"/>
    </source>
</evidence>
<reference evidence="8 9" key="1">
    <citation type="submission" date="2021-08" db="EMBL/GenBank/DDBJ databases">
        <authorList>
            <person name="Peeters C."/>
        </authorList>
    </citation>
    <scope>NUCLEOTIDE SEQUENCE [LARGE SCALE GENOMIC DNA]</scope>
    <source>
        <strain evidence="8 9">LMG 21510</strain>
    </source>
</reference>
<keyword evidence="3" id="KW-0807">Transducer</keyword>
<dbReference type="CDD" id="cd11386">
    <property type="entry name" value="MCP_signal"/>
    <property type="match status" value="1"/>
</dbReference>
<dbReference type="InterPro" id="IPR051310">
    <property type="entry name" value="MCP_chemotaxis"/>
</dbReference>
<evidence type="ECO:0000256" key="4">
    <source>
        <dbReference type="SAM" id="Coils"/>
    </source>
</evidence>
<dbReference type="Gene3D" id="1.10.287.950">
    <property type="entry name" value="Methyl-accepting chemotaxis protein"/>
    <property type="match status" value="1"/>
</dbReference>
<evidence type="ECO:0000256" key="2">
    <source>
        <dbReference type="ARBA" id="ARBA00029447"/>
    </source>
</evidence>
<dbReference type="SMART" id="SM00304">
    <property type="entry name" value="HAMP"/>
    <property type="match status" value="2"/>
</dbReference>
<dbReference type="PROSITE" id="PS50111">
    <property type="entry name" value="CHEMOTAXIS_TRANSDUC_2"/>
    <property type="match status" value="1"/>
</dbReference>
<dbReference type="PANTHER" id="PTHR43531">
    <property type="entry name" value="PROTEIN ICFG"/>
    <property type="match status" value="1"/>
</dbReference>
<dbReference type="Gene3D" id="3.30.450.20">
    <property type="entry name" value="PAS domain"/>
    <property type="match status" value="1"/>
</dbReference>
<dbReference type="SUPFAM" id="SSF103190">
    <property type="entry name" value="Sensory domain-like"/>
    <property type="match status" value="1"/>
</dbReference>
<name>A0ABN7ZDZ5_9BURK</name>
<dbReference type="PROSITE" id="PS50885">
    <property type="entry name" value="HAMP"/>
    <property type="match status" value="1"/>
</dbReference>
<dbReference type="CDD" id="cd06225">
    <property type="entry name" value="HAMP"/>
    <property type="match status" value="1"/>
</dbReference>
<gene>
    <name evidence="8" type="ORF">LMG21510_04519</name>
</gene>
<evidence type="ECO:0000259" key="7">
    <source>
        <dbReference type="PROSITE" id="PS50885"/>
    </source>
</evidence>
<keyword evidence="5" id="KW-1133">Transmembrane helix</keyword>
<keyword evidence="5" id="KW-0812">Transmembrane</keyword>
<dbReference type="InterPro" id="IPR003660">
    <property type="entry name" value="HAMP_dom"/>
</dbReference>
<comment type="caution">
    <text evidence="8">The sequence shown here is derived from an EMBL/GenBank/DDBJ whole genome shotgun (WGS) entry which is preliminary data.</text>
</comment>
<evidence type="ECO:0000256" key="3">
    <source>
        <dbReference type="PROSITE-ProRule" id="PRU00284"/>
    </source>
</evidence>
<sequence>MWHRQHLLEPFILRPLTRVPFIDPSASPPTWARNASPSSGRLVFRPSAWRIGTRLALIILAVQVVVFVAFALVLSTNSVRLLEAQQRQAIAAEAETLRDLIGQFDDTMLQEADRFLMTFASVVPGPYALDPEQTIEVAGQATPQFRSGETVLNANFDVPDRFTASTGGTIATVFARRGDDFVRVTTSLKKQDGQRAVGTLLDRSHPAYAAVQSGRSYRALAWLFGKPYMSKYEAVRDGTGKVVGALYVGVEVSAELAMLKNRIRRKNIGAAGHWMVVDAKPGPDQGKLLVDRHREGSKLLDARDADDKPWLSDMIEGKRGSTTHTVAAGAPPEGMVARLAAYETYPEWQWLIVGTVPLESLRAELVNKRNMFLGAGLVLALLVSAAFWWLLRRMVSVPLAAAASAARGVAAGDLATRLDSRREDEIGELMRAIDGVGQGLSGIVGTVRASASAIAASTSEIASGNADLSARTATQASSLERTVTSIEQLSATVTQNADSAQDANEAVRTTAEAARTGGAKVERVVQTMAGVHRNAQQVVDIIGMIDGIAFQTNILALNAAVEAARAGEHGRGFAVVAGEVRSLAQRSATAAGEIKTLIERTVSDLRTGNEEVQQAGEAIDDIVRRVEGIASLMGDISAASREQSQGITEVSGAVAEMDTVTQQNAALVEEAAAAAESLNHRAQELREAVEVFRLA</sequence>
<dbReference type="InterPro" id="IPR029151">
    <property type="entry name" value="Sensor-like_sf"/>
</dbReference>
<dbReference type="CDD" id="cd18774">
    <property type="entry name" value="PDC2_HK_sensor"/>
    <property type="match status" value="1"/>
</dbReference>
<keyword evidence="4" id="KW-0175">Coiled coil</keyword>
<organism evidence="8 9">
    <name type="scientific">Cupriavidus respiraculi</name>
    <dbReference type="NCBI Taxonomy" id="195930"/>
    <lineage>
        <taxon>Bacteria</taxon>
        <taxon>Pseudomonadati</taxon>
        <taxon>Pseudomonadota</taxon>
        <taxon>Betaproteobacteria</taxon>
        <taxon>Burkholderiales</taxon>
        <taxon>Burkholderiaceae</taxon>
        <taxon>Cupriavidus</taxon>
    </lineage>
</organism>
<dbReference type="Pfam" id="PF00015">
    <property type="entry name" value="MCPsignal"/>
    <property type="match status" value="1"/>
</dbReference>
<feature type="coiled-coil region" evidence="4">
    <location>
        <begin position="668"/>
        <end position="695"/>
    </location>
</feature>
<dbReference type="PANTHER" id="PTHR43531:SF14">
    <property type="entry name" value="METHYL-ACCEPTING CHEMOTAXIS PROTEIN I-RELATED"/>
    <property type="match status" value="1"/>
</dbReference>
<feature type="transmembrane region" description="Helical" evidence="5">
    <location>
        <begin position="371"/>
        <end position="391"/>
    </location>
</feature>
<dbReference type="Pfam" id="PF00672">
    <property type="entry name" value="HAMP"/>
    <property type="match status" value="1"/>
</dbReference>
<dbReference type="SUPFAM" id="SSF58104">
    <property type="entry name" value="Methyl-accepting chemotaxis protein (MCP) signaling domain"/>
    <property type="match status" value="1"/>
</dbReference>
<dbReference type="Proteomes" id="UP000721236">
    <property type="component" value="Unassembled WGS sequence"/>
</dbReference>
<dbReference type="InterPro" id="IPR004089">
    <property type="entry name" value="MCPsignal_dom"/>
</dbReference>
<feature type="domain" description="HAMP" evidence="7">
    <location>
        <begin position="393"/>
        <end position="445"/>
    </location>
</feature>
<evidence type="ECO:0000313" key="8">
    <source>
        <dbReference type="EMBL" id="CAG9182292.1"/>
    </source>
</evidence>
<dbReference type="EMBL" id="CAJZAH010000007">
    <property type="protein sequence ID" value="CAG9182292.1"/>
    <property type="molecule type" value="Genomic_DNA"/>
</dbReference>
<keyword evidence="1" id="KW-0488">Methylation</keyword>
<evidence type="ECO:0000259" key="6">
    <source>
        <dbReference type="PROSITE" id="PS50111"/>
    </source>
</evidence>
<protein>
    <recommendedName>
        <fullName evidence="10">Methyl-accepting chemotaxis protein</fullName>
    </recommendedName>
</protein>
<evidence type="ECO:0000313" key="9">
    <source>
        <dbReference type="Proteomes" id="UP000721236"/>
    </source>
</evidence>
<accession>A0ABN7ZDZ5</accession>
<dbReference type="SMART" id="SM00283">
    <property type="entry name" value="MA"/>
    <property type="match status" value="1"/>
</dbReference>
<dbReference type="InterPro" id="IPR033462">
    <property type="entry name" value="Cache_3-Cache_2"/>
</dbReference>
<comment type="similarity">
    <text evidence="2">Belongs to the methyl-accepting chemotaxis (MCP) protein family.</text>
</comment>
<feature type="domain" description="Methyl-accepting transducer" evidence="6">
    <location>
        <begin position="450"/>
        <end position="679"/>
    </location>
</feature>
<dbReference type="Pfam" id="PF17201">
    <property type="entry name" value="Cache_3-Cache_2"/>
    <property type="match status" value="1"/>
</dbReference>
<feature type="transmembrane region" description="Helical" evidence="5">
    <location>
        <begin position="55"/>
        <end position="74"/>
    </location>
</feature>
<keyword evidence="9" id="KW-1185">Reference proteome</keyword>
<evidence type="ECO:0000256" key="1">
    <source>
        <dbReference type="ARBA" id="ARBA00022481"/>
    </source>
</evidence>
<evidence type="ECO:0000256" key="5">
    <source>
        <dbReference type="SAM" id="Phobius"/>
    </source>
</evidence>
<proteinExistence type="inferred from homology"/>
<keyword evidence="5" id="KW-0472">Membrane</keyword>